<protein>
    <submittedName>
        <fullName evidence="1">Uncharacterized protein</fullName>
    </submittedName>
</protein>
<dbReference type="EMBL" id="AZQQ01000097">
    <property type="protein sequence ID" value="KDD66478.1"/>
    <property type="molecule type" value="Genomic_DNA"/>
</dbReference>
<dbReference type="eggNOG" id="ENOG50305U4">
    <property type="taxonomic scope" value="Bacteria"/>
</dbReference>
<reference evidence="1 2" key="1">
    <citation type="submission" date="2013-12" db="EMBL/GenBank/DDBJ databases">
        <authorList>
            <person name="Formusa P.A."/>
            <person name="Habash M."/>
            <person name="Lee H."/>
            <person name="Trevors J.T."/>
        </authorList>
    </citation>
    <scope>NUCLEOTIDE SEQUENCE [LARGE SCALE GENOMIC DNA]</scope>
    <source>
        <strain evidence="1 2">PD30</strain>
    </source>
</reference>
<proteinExistence type="predicted"/>
<dbReference type="Proteomes" id="UP000026739">
    <property type="component" value="Unassembled WGS sequence"/>
</dbReference>
<accession>A0A059KWL3</accession>
<evidence type="ECO:0000313" key="2">
    <source>
        <dbReference type="Proteomes" id="UP000026739"/>
    </source>
</evidence>
<dbReference type="AlphaFoldDB" id="A0A059KWL3"/>
<sequence length="112" mass="12579">MPHLEAVNTPHTRADVWNLSNAHCRVHYQLLAEAEPDLLCRALNLFALQFLTPQQVNVQRMNDLLSIDIVIDGLSWHRAQVIAEKLRNLISVCSVELQAVECAWDEPAQAAG</sequence>
<name>A0A059KWL3_9PSED</name>
<dbReference type="RefSeq" id="WP_033060608.1">
    <property type="nucleotide sequence ID" value="NZ_AZQQ01000097.1"/>
</dbReference>
<gene>
    <name evidence="1" type="ORF">V466_24510</name>
</gene>
<comment type="caution">
    <text evidence="1">The sequence shown here is derived from an EMBL/GenBank/DDBJ whole genome shotgun (WGS) entry which is preliminary data.</text>
</comment>
<organism evidence="1 2">
    <name type="scientific">Pseudomonas mandelii PD30</name>
    <dbReference type="NCBI Taxonomy" id="1419583"/>
    <lineage>
        <taxon>Bacteria</taxon>
        <taxon>Pseudomonadati</taxon>
        <taxon>Pseudomonadota</taxon>
        <taxon>Gammaproteobacteria</taxon>
        <taxon>Pseudomonadales</taxon>
        <taxon>Pseudomonadaceae</taxon>
        <taxon>Pseudomonas</taxon>
    </lineage>
</organism>
<evidence type="ECO:0000313" key="1">
    <source>
        <dbReference type="EMBL" id="KDD66478.1"/>
    </source>
</evidence>